<dbReference type="Proteomes" id="UP000585836">
    <property type="component" value="Unassembled WGS sequence"/>
</dbReference>
<accession>A0A7W9PR05</accession>
<name>A0A7W9PR05_9ACTN</name>
<sequence length="31" mass="3354">MSLGYVMNRMGPRIAGDPRKSALVDALYSAL</sequence>
<gene>
    <name evidence="1" type="ORF">FHS34_001156</name>
</gene>
<reference evidence="1 2" key="1">
    <citation type="submission" date="2020-08" db="EMBL/GenBank/DDBJ databases">
        <title>Genomic Encyclopedia of Type Strains, Phase III (KMG-III): the genomes of soil and plant-associated and newly described type strains.</title>
        <authorList>
            <person name="Whitman W."/>
        </authorList>
    </citation>
    <scope>NUCLEOTIDE SEQUENCE [LARGE SCALE GENOMIC DNA]</scope>
    <source>
        <strain evidence="1 2">CECT 3313</strain>
    </source>
</reference>
<keyword evidence="2" id="KW-1185">Reference proteome</keyword>
<evidence type="ECO:0000313" key="1">
    <source>
        <dbReference type="EMBL" id="MBB5925702.1"/>
    </source>
</evidence>
<evidence type="ECO:0000313" key="2">
    <source>
        <dbReference type="Proteomes" id="UP000585836"/>
    </source>
</evidence>
<protein>
    <submittedName>
        <fullName evidence="1">Uncharacterized protein</fullName>
    </submittedName>
</protein>
<organism evidence="1 2">
    <name type="scientific">Streptomyces echinatus</name>
    <dbReference type="NCBI Taxonomy" id="67293"/>
    <lineage>
        <taxon>Bacteria</taxon>
        <taxon>Bacillati</taxon>
        <taxon>Actinomycetota</taxon>
        <taxon>Actinomycetes</taxon>
        <taxon>Kitasatosporales</taxon>
        <taxon>Streptomycetaceae</taxon>
        <taxon>Streptomyces</taxon>
    </lineage>
</organism>
<proteinExistence type="predicted"/>
<dbReference type="AlphaFoldDB" id="A0A7W9PR05"/>
<comment type="caution">
    <text evidence="1">The sequence shown here is derived from an EMBL/GenBank/DDBJ whole genome shotgun (WGS) entry which is preliminary data.</text>
</comment>
<dbReference type="EMBL" id="JACHJK010000002">
    <property type="protein sequence ID" value="MBB5925702.1"/>
    <property type="molecule type" value="Genomic_DNA"/>
</dbReference>